<dbReference type="RefSeq" id="WP_089054350.1">
    <property type="nucleotide sequence ID" value="NZ_MUHA01000013.1"/>
</dbReference>
<feature type="domain" description="Cyclic nucleotide-binding" evidence="1">
    <location>
        <begin position="31"/>
        <end position="115"/>
    </location>
</feature>
<dbReference type="Proteomes" id="UP000198336">
    <property type="component" value="Unassembled WGS sequence"/>
</dbReference>
<dbReference type="CDD" id="cd00038">
    <property type="entry name" value="CAP_ED"/>
    <property type="match status" value="1"/>
</dbReference>
<protein>
    <submittedName>
        <fullName evidence="2">Cyclic nucleotide-binding protein</fullName>
    </submittedName>
</protein>
<dbReference type="EMBL" id="MUHA01000013">
    <property type="protein sequence ID" value="OXA99677.1"/>
    <property type="molecule type" value="Genomic_DNA"/>
</dbReference>
<dbReference type="InterPro" id="IPR018490">
    <property type="entry name" value="cNMP-bd_dom_sf"/>
</dbReference>
<accession>A0A226HZC8</accession>
<dbReference type="InterPro" id="IPR000595">
    <property type="entry name" value="cNMP-bd_dom"/>
</dbReference>
<evidence type="ECO:0000259" key="1">
    <source>
        <dbReference type="Pfam" id="PF00027"/>
    </source>
</evidence>
<gene>
    <name evidence="2" type="ORF">B0A75_11105</name>
</gene>
<proteinExistence type="predicted"/>
<dbReference type="AlphaFoldDB" id="A0A226HZC8"/>
<organism evidence="2 3">
    <name type="scientific">Flavobacterium oncorhynchi</name>
    <dbReference type="NCBI Taxonomy" id="728056"/>
    <lineage>
        <taxon>Bacteria</taxon>
        <taxon>Pseudomonadati</taxon>
        <taxon>Bacteroidota</taxon>
        <taxon>Flavobacteriia</taxon>
        <taxon>Flavobacteriales</taxon>
        <taxon>Flavobacteriaceae</taxon>
        <taxon>Flavobacterium</taxon>
    </lineage>
</organism>
<dbReference type="Gene3D" id="2.60.120.10">
    <property type="entry name" value="Jelly Rolls"/>
    <property type="match status" value="1"/>
</dbReference>
<dbReference type="SUPFAM" id="SSF51206">
    <property type="entry name" value="cAMP-binding domain-like"/>
    <property type="match status" value="1"/>
</dbReference>
<dbReference type="Pfam" id="PF00027">
    <property type="entry name" value="cNMP_binding"/>
    <property type="match status" value="1"/>
</dbReference>
<comment type="caution">
    <text evidence="2">The sequence shown here is derived from an EMBL/GenBank/DDBJ whole genome shotgun (WGS) entry which is preliminary data.</text>
</comment>
<dbReference type="InterPro" id="IPR014710">
    <property type="entry name" value="RmlC-like_jellyroll"/>
</dbReference>
<name>A0A226HZC8_9FLAO</name>
<keyword evidence="3" id="KW-1185">Reference proteome</keyword>
<evidence type="ECO:0000313" key="2">
    <source>
        <dbReference type="EMBL" id="OXA99677.1"/>
    </source>
</evidence>
<reference evidence="2 3" key="1">
    <citation type="submission" date="2016-11" db="EMBL/GenBank/DDBJ databases">
        <title>Whole genomes of Flavobacteriaceae.</title>
        <authorList>
            <person name="Stine C."/>
            <person name="Li C."/>
            <person name="Tadesse D."/>
        </authorList>
    </citation>
    <scope>NUCLEOTIDE SEQUENCE [LARGE SCALE GENOMIC DNA]</scope>
    <source>
        <strain evidence="2 3">CCUG 59446</strain>
    </source>
</reference>
<evidence type="ECO:0000313" key="3">
    <source>
        <dbReference type="Proteomes" id="UP000198336"/>
    </source>
</evidence>
<sequence length="193" mass="22878">MNINKLISHFNHYLPLDSTEKQELSNRIVEKNIKRRQFILQENDVCKHYTFVISGLFKMYAVDQSGTEHNIQFALENEWITNIGSFHSEQPSRLYIEAMEPSVVLQIEKTNLLYLYTYFPKFDRNFRVIIENKFIELENRVLQNISSTAEERYQTFLTQYPKLSNRLPNTQIASYLGITPEFLSKIRKNASKK</sequence>